<reference evidence="2 3" key="1">
    <citation type="submission" date="2016-03" db="EMBL/GenBank/DDBJ databases">
        <authorList>
            <person name="Ploux O."/>
        </authorList>
    </citation>
    <scope>NUCLEOTIDE SEQUENCE [LARGE SCALE GENOMIC DNA]</scope>
    <source>
        <strain evidence="2 3">UAMH 11012</strain>
    </source>
</reference>
<dbReference type="Pfam" id="PF23232">
    <property type="entry name" value="AAA_lid_13"/>
    <property type="match status" value="1"/>
</dbReference>
<sequence length="753" mass="86018">MEKKLGPPQKRVRVGEALEHRIDTSRKDAPCAPDGDMRNLETELPVPLPPMINQIDWREVLCQFLSVSSRTDDNAVLASLKSMTDRIKAAERSAHMKKDHDSTGEYQIIHRIRCAKQSTEELCLNVPWTVKTNSKTIHLRGSDMIEHLELHLERYKAVSFIVYKDYKCCRTDSAVIRADASDLLVNESVCIVSEAFCLALTELWSKAFGNASHPKFEQFSEFTAPFVWWYCQKGHIDAAITLLQQHQQQHLRLFQTYINASLGEEYATVDLLMAKGKTTAEYMTYLYYLRAFVATSWLMQASDGNITKAAARIKNACGSQRYVHGSSWSFDGLFQQNAEPWLVDCRFSWEESFDIQELDVYPIRFADHEVSEALRDRGKMFWECRLQNYVCYRRDAATRVQSPSDARYMIDINTYTEMHPPPESVVPNRDDLGPEATMQGNPPPGEDDFILCLPSTIPGYHMQKKDWITLHVNRMSAVQWNVDAFKMLVVEEQKKELIRALVTNRIAAGEGTDLMSGKGNGLFILLHGGPGTGKTLTTESVAEIAQKPLYRVTCGDVGTNAEDVEKYLETVLMLGKTWGCVVLLDEADVFLMQRSVEDFRRNALVSVFLRVLEYYDGILILTSNRVGTFDAAFKSRIQLSLRYPKLQEDDRFQIWTNFIEHIEGLTNSRTTSLGINSAEIKKNLRKLAKEELNGREIRNAVSTARQLAMFRKERMGYAHLRIAIDEKKKFEEYAVDLNGGFTDDEVAKINREY</sequence>
<dbReference type="GO" id="GO:0016887">
    <property type="term" value="F:ATP hydrolysis activity"/>
    <property type="evidence" value="ECO:0007669"/>
    <property type="project" value="InterPro"/>
</dbReference>
<dbReference type="CDD" id="cd19481">
    <property type="entry name" value="RecA-like_protease"/>
    <property type="match status" value="1"/>
</dbReference>
<dbReference type="SMART" id="SM00382">
    <property type="entry name" value="AAA"/>
    <property type="match status" value="1"/>
</dbReference>
<proteinExistence type="predicted"/>
<dbReference type="PANTHER" id="PTHR46411:SF2">
    <property type="entry name" value="AAA+ ATPASE DOMAIN-CONTAINING PROTEIN"/>
    <property type="match status" value="1"/>
</dbReference>
<feature type="domain" description="AAA+ ATPase" evidence="1">
    <location>
        <begin position="520"/>
        <end position="647"/>
    </location>
</feature>
<evidence type="ECO:0000259" key="1">
    <source>
        <dbReference type="SMART" id="SM00382"/>
    </source>
</evidence>
<keyword evidence="3" id="KW-1185">Reference proteome</keyword>
<dbReference type="OrthoDB" id="10042665at2759"/>
<dbReference type="InterPro" id="IPR027417">
    <property type="entry name" value="P-loop_NTPase"/>
</dbReference>
<dbReference type="Pfam" id="PF00004">
    <property type="entry name" value="AAA"/>
    <property type="match status" value="1"/>
</dbReference>
<dbReference type="GO" id="GO:0005524">
    <property type="term" value="F:ATP binding"/>
    <property type="evidence" value="ECO:0007669"/>
    <property type="project" value="InterPro"/>
</dbReference>
<dbReference type="PANTHER" id="PTHR46411">
    <property type="entry name" value="FAMILY ATPASE, PUTATIVE-RELATED"/>
    <property type="match status" value="1"/>
</dbReference>
<accession>A0A1L7WF29</accession>
<dbReference type="EMBL" id="FJOG01000002">
    <property type="protein sequence ID" value="CZR51366.1"/>
    <property type="molecule type" value="Genomic_DNA"/>
</dbReference>
<name>A0A1L7WF29_9HELO</name>
<dbReference type="AlphaFoldDB" id="A0A1L7WF29"/>
<gene>
    <name evidence="2" type="ORF">PAC_01241</name>
</gene>
<dbReference type="InterPro" id="IPR003959">
    <property type="entry name" value="ATPase_AAA_core"/>
</dbReference>
<dbReference type="SUPFAM" id="SSF52540">
    <property type="entry name" value="P-loop containing nucleoside triphosphate hydrolases"/>
    <property type="match status" value="1"/>
</dbReference>
<dbReference type="Gene3D" id="3.40.50.300">
    <property type="entry name" value="P-loop containing nucleotide triphosphate hydrolases"/>
    <property type="match status" value="1"/>
</dbReference>
<dbReference type="InterPro" id="IPR056599">
    <property type="entry name" value="AAA_lid_fung"/>
</dbReference>
<protein>
    <submittedName>
        <fullName evidence="2">Related to TOB3 (Member of AAA-ATPase family)</fullName>
    </submittedName>
</protein>
<dbReference type="InterPro" id="IPR003593">
    <property type="entry name" value="AAA+_ATPase"/>
</dbReference>
<dbReference type="Proteomes" id="UP000184330">
    <property type="component" value="Unassembled WGS sequence"/>
</dbReference>
<organism evidence="2 3">
    <name type="scientific">Phialocephala subalpina</name>
    <dbReference type="NCBI Taxonomy" id="576137"/>
    <lineage>
        <taxon>Eukaryota</taxon>
        <taxon>Fungi</taxon>
        <taxon>Dikarya</taxon>
        <taxon>Ascomycota</taxon>
        <taxon>Pezizomycotina</taxon>
        <taxon>Leotiomycetes</taxon>
        <taxon>Helotiales</taxon>
        <taxon>Mollisiaceae</taxon>
        <taxon>Phialocephala</taxon>
        <taxon>Phialocephala fortinii species complex</taxon>
    </lineage>
</organism>
<evidence type="ECO:0000313" key="2">
    <source>
        <dbReference type="EMBL" id="CZR51366.1"/>
    </source>
</evidence>
<evidence type="ECO:0000313" key="3">
    <source>
        <dbReference type="Proteomes" id="UP000184330"/>
    </source>
</evidence>